<evidence type="ECO:0000313" key="5">
    <source>
        <dbReference type="EMBL" id="NDK90831.1"/>
    </source>
</evidence>
<dbReference type="SMART" id="SM00382">
    <property type="entry name" value="AAA"/>
    <property type="match status" value="1"/>
</dbReference>
<accession>A0A7K3LS51</accession>
<evidence type="ECO:0000256" key="2">
    <source>
        <dbReference type="ARBA" id="ARBA00023125"/>
    </source>
</evidence>
<dbReference type="InterPro" id="IPR016032">
    <property type="entry name" value="Sig_transdc_resp-reg_C-effctor"/>
</dbReference>
<feature type="domain" description="HTH luxR-type" evidence="4">
    <location>
        <begin position="778"/>
        <end position="840"/>
    </location>
</feature>
<dbReference type="PROSITE" id="PS00622">
    <property type="entry name" value="HTH_LUXR_1"/>
    <property type="match status" value="1"/>
</dbReference>
<dbReference type="Gene3D" id="1.25.40.10">
    <property type="entry name" value="Tetratricopeptide repeat domain"/>
    <property type="match status" value="1"/>
</dbReference>
<dbReference type="Pfam" id="PF00196">
    <property type="entry name" value="GerE"/>
    <property type="match status" value="1"/>
</dbReference>
<evidence type="ECO:0000256" key="3">
    <source>
        <dbReference type="ARBA" id="ARBA00023163"/>
    </source>
</evidence>
<dbReference type="GO" id="GO:0006355">
    <property type="term" value="P:regulation of DNA-templated transcription"/>
    <property type="evidence" value="ECO:0007669"/>
    <property type="project" value="InterPro"/>
</dbReference>
<keyword evidence="3" id="KW-0804">Transcription</keyword>
<sequence length="840" mass="90675">MIIEAGCVGRDREVAEILDRAARPGGAVPPVAAPLVVVGAPGSGKSTLLRRLVHRAGELSLPIRVIDDADTLDPGVLETRSRDESADPVFTVLAVTRQTPAIEALLADVLRLDGLDRDAVAEMATRRGRVVHPAVITRLTRHTGGNPRDVIALLDEVPPHQWARSEMTLPAPRRVVAQVASTLEACRTPARTLIEAIVVVDDPESFALAVRLADVDDVLGALDDARATELVVAPAALTPADLQPRPADALIGAAVLEVMGIARVGEMHRRAAELVDEPIVRLRHLVAATPTPDADLADQLDLLAYERGGDGAWAQAAELFSQSGRLTADPLLREQRIIRAVDARLAAGDCVGAAALVPTVESLRETAMRNVTLAYLAILRGRSTEAQVRLDRAWAIVNRDREPEVAAVIAQRYVLHHLVRSQGAELVTWAERSIAMAGDSSSAGIEAASIRGLGQAWSGRPDLAFASYDELAERVRAGAQAQRVTMGRGWLQLGTGDVTTARSSLESAVAMANLGGSNRISLWAMAWLARVQFLTGEWDQALQITERGRRLAHDSGIDLTTPLLNYTATQIHALRGDWDAAESDVAEAAGPIGDYEIMRVPTLLARAQLAEARADYGKVIRMLEPVRLLAQTTPALVEPGWWTWVDILANALVIDGQLEAADALLTPHEVIAEQRRHLPARARLAYARGRLLGAEGDIHAAQRSFVAALEFLDGSPLRHDLARVNFAYGQTLRRAGKRRAADAVMSTAREIYLSLGATTYVERCDREIKAGGLHTARTDRDIVDLTPQEDAVATLVAQGLSNREVAAQLYISPKTVQYHLTRIYAKLGVRSRAELAASRR</sequence>
<proteinExistence type="predicted"/>
<evidence type="ECO:0000313" key="6">
    <source>
        <dbReference type="Proteomes" id="UP000466307"/>
    </source>
</evidence>
<dbReference type="AlphaFoldDB" id="A0A7K3LS51"/>
<gene>
    <name evidence="5" type="ORF">GYA93_14750</name>
</gene>
<dbReference type="SMART" id="SM00421">
    <property type="entry name" value="HTH_LUXR"/>
    <property type="match status" value="1"/>
</dbReference>
<dbReference type="PANTHER" id="PTHR44688:SF16">
    <property type="entry name" value="DNA-BINDING TRANSCRIPTIONAL ACTIVATOR DEVR_DOSR"/>
    <property type="match status" value="1"/>
</dbReference>
<comment type="caution">
    <text evidence="5">The sequence shown here is derived from an EMBL/GenBank/DDBJ whole genome shotgun (WGS) entry which is preliminary data.</text>
</comment>
<dbReference type="SUPFAM" id="SSF52540">
    <property type="entry name" value="P-loop containing nucleoside triphosphate hydrolases"/>
    <property type="match status" value="1"/>
</dbReference>
<reference evidence="5 6" key="1">
    <citation type="submission" date="2020-01" db="EMBL/GenBank/DDBJ databases">
        <title>Investigation of new actinobacteria for the biodesulphurisation of diesel fuel.</title>
        <authorList>
            <person name="Athi Narayanan S.M."/>
        </authorList>
    </citation>
    <scope>NUCLEOTIDE SEQUENCE [LARGE SCALE GENOMIC DNA]</scope>
    <source>
        <strain evidence="5 6">213E</strain>
    </source>
</reference>
<dbReference type="SUPFAM" id="SSF46894">
    <property type="entry name" value="C-terminal effector domain of the bipartite response regulators"/>
    <property type="match status" value="1"/>
</dbReference>
<dbReference type="InterPro" id="IPR003593">
    <property type="entry name" value="AAA+_ATPase"/>
</dbReference>
<dbReference type="EMBL" id="JAADZU010000048">
    <property type="protein sequence ID" value="NDK90831.1"/>
    <property type="molecule type" value="Genomic_DNA"/>
</dbReference>
<name>A0A7K3LS51_9ACTN</name>
<dbReference type="SUPFAM" id="SSF48452">
    <property type="entry name" value="TPR-like"/>
    <property type="match status" value="2"/>
</dbReference>
<dbReference type="GO" id="GO:0003677">
    <property type="term" value="F:DNA binding"/>
    <property type="evidence" value="ECO:0007669"/>
    <property type="project" value="UniProtKB-KW"/>
</dbReference>
<dbReference type="InterPro" id="IPR000792">
    <property type="entry name" value="Tscrpt_reg_LuxR_C"/>
</dbReference>
<dbReference type="InterPro" id="IPR036388">
    <property type="entry name" value="WH-like_DNA-bd_sf"/>
</dbReference>
<dbReference type="PRINTS" id="PR00038">
    <property type="entry name" value="HTHLUXR"/>
</dbReference>
<keyword evidence="6" id="KW-1185">Reference proteome</keyword>
<organism evidence="5 6">
    <name type="scientific">Gordonia desulfuricans</name>
    <dbReference type="NCBI Taxonomy" id="89051"/>
    <lineage>
        <taxon>Bacteria</taxon>
        <taxon>Bacillati</taxon>
        <taxon>Actinomycetota</taxon>
        <taxon>Actinomycetes</taxon>
        <taxon>Mycobacteriales</taxon>
        <taxon>Gordoniaceae</taxon>
        <taxon>Gordonia</taxon>
    </lineage>
</organism>
<dbReference type="InterPro" id="IPR027417">
    <property type="entry name" value="P-loop_NTPase"/>
</dbReference>
<keyword evidence="2" id="KW-0238">DNA-binding</keyword>
<dbReference type="Gene3D" id="1.10.10.10">
    <property type="entry name" value="Winged helix-like DNA-binding domain superfamily/Winged helix DNA-binding domain"/>
    <property type="match status" value="1"/>
</dbReference>
<dbReference type="Proteomes" id="UP000466307">
    <property type="component" value="Unassembled WGS sequence"/>
</dbReference>
<dbReference type="PANTHER" id="PTHR44688">
    <property type="entry name" value="DNA-BINDING TRANSCRIPTIONAL ACTIVATOR DEVR_DOSR"/>
    <property type="match status" value="1"/>
</dbReference>
<dbReference type="CDD" id="cd06170">
    <property type="entry name" value="LuxR_C_like"/>
    <property type="match status" value="1"/>
</dbReference>
<dbReference type="InterPro" id="IPR011990">
    <property type="entry name" value="TPR-like_helical_dom_sf"/>
</dbReference>
<dbReference type="PROSITE" id="PS50043">
    <property type="entry name" value="HTH_LUXR_2"/>
    <property type="match status" value="1"/>
</dbReference>
<dbReference type="RefSeq" id="WP_059039759.1">
    <property type="nucleotide sequence ID" value="NZ_JAADZU010000048.1"/>
</dbReference>
<keyword evidence="1" id="KW-0805">Transcription regulation</keyword>
<protein>
    <submittedName>
        <fullName evidence="5">Helix-turn-helix transcriptional regulator</fullName>
    </submittedName>
</protein>
<evidence type="ECO:0000256" key="1">
    <source>
        <dbReference type="ARBA" id="ARBA00023015"/>
    </source>
</evidence>
<evidence type="ECO:0000259" key="4">
    <source>
        <dbReference type="PROSITE" id="PS50043"/>
    </source>
</evidence>